<dbReference type="GO" id="GO:0006417">
    <property type="term" value="P:regulation of translation"/>
    <property type="evidence" value="ECO:0007669"/>
    <property type="project" value="TreeGrafter"/>
</dbReference>
<dbReference type="InterPro" id="IPR011989">
    <property type="entry name" value="ARM-like"/>
</dbReference>
<feature type="domain" description="Stalled ribosome sensor GCN1-like N-terminal" evidence="3">
    <location>
        <begin position="212"/>
        <end position="345"/>
    </location>
</feature>
<evidence type="ECO:0000256" key="1">
    <source>
        <dbReference type="ARBA" id="ARBA00007366"/>
    </source>
</evidence>
<keyword evidence="5" id="KW-1185">Reference proteome</keyword>
<proteinExistence type="inferred from homology"/>
<evidence type="ECO:0000313" key="4">
    <source>
        <dbReference type="EMBL" id="VAH94950.1"/>
    </source>
</evidence>
<dbReference type="SUPFAM" id="SSF48371">
    <property type="entry name" value="ARM repeat"/>
    <property type="match status" value="1"/>
</dbReference>
<dbReference type="Gramene" id="TRITD4Av1G190300.14">
    <property type="protein sequence ID" value="TRITD4Av1G190300.14"/>
    <property type="gene ID" value="TRITD4Av1G190300"/>
</dbReference>
<evidence type="ECO:0000259" key="3">
    <source>
        <dbReference type="Pfam" id="PF24993"/>
    </source>
</evidence>
<dbReference type="InterPro" id="IPR016024">
    <property type="entry name" value="ARM-type_fold"/>
</dbReference>
<gene>
    <name evidence="4" type="ORF">TRITD_4Av1G190300</name>
</gene>
<protein>
    <recommendedName>
        <fullName evidence="3">Stalled ribosome sensor GCN1-like N-terminal domain-containing protein</fullName>
    </recommendedName>
</protein>
<reference evidence="4 5" key="1">
    <citation type="submission" date="2017-09" db="EMBL/GenBank/DDBJ databases">
        <authorList>
            <consortium name="International Durum Wheat Genome Sequencing Consortium (IDWGSC)"/>
            <person name="Milanesi L."/>
        </authorList>
    </citation>
    <scope>NUCLEOTIDE SEQUENCE [LARGE SCALE GENOMIC DNA]</scope>
    <source>
        <strain evidence="5">cv. Svevo</strain>
    </source>
</reference>
<dbReference type="GO" id="GO:0005829">
    <property type="term" value="C:cytosol"/>
    <property type="evidence" value="ECO:0007669"/>
    <property type="project" value="TreeGrafter"/>
</dbReference>
<dbReference type="PANTHER" id="PTHR23346">
    <property type="entry name" value="TRANSLATIONAL ACTIVATOR GCN1-RELATED"/>
    <property type="match status" value="1"/>
</dbReference>
<dbReference type="Proteomes" id="UP000324705">
    <property type="component" value="Chromosome 4A"/>
</dbReference>
<accession>A0A9R0SGL8</accession>
<dbReference type="InterPro" id="IPR056810">
    <property type="entry name" value="GNC1-like_N"/>
</dbReference>
<dbReference type="PANTHER" id="PTHR23346:SF7">
    <property type="entry name" value="STALLED RIBOSOME SENSOR GCN1"/>
    <property type="match status" value="1"/>
</dbReference>
<dbReference type="Pfam" id="PF24993">
    <property type="entry name" value="GNC1_N"/>
    <property type="match status" value="1"/>
</dbReference>
<organism evidence="4 5">
    <name type="scientific">Triticum turgidum subsp. durum</name>
    <name type="common">Durum wheat</name>
    <name type="synonym">Triticum durum</name>
    <dbReference type="NCBI Taxonomy" id="4567"/>
    <lineage>
        <taxon>Eukaryota</taxon>
        <taxon>Viridiplantae</taxon>
        <taxon>Streptophyta</taxon>
        <taxon>Embryophyta</taxon>
        <taxon>Tracheophyta</taxon>
        <taxon>Spermatophyta</taxon>
        <taxon>Magnoliopsida</taxon>
        <taxon>Liliopsida</taxon>
        <taxon>Poales</taxon>
        <taxon>Poaceae</taxon>
        <taxon>BOP clade</taxon>
        <taxon>Pooideae</taxon>
        <taxon>Triticodae</taxon>
        <taxon>Triticeae</taxon>
        <taxon>Triticinae</taxon>
        <taxon>Triticum</taxon>
    </lineage>
</organism>
<comment type="similarity">
    <text evidence="1">Belongs to the GCN1 family.</text>
</comment>
<sequence>MVAQDAAPEEALRAAAAEVSTPSATRRLRLFRDTLPPLLAKATESPSDTALLVDLIFQTLPLYDDRASRKAVDDMVIRALSESTFMKTFAATLVQSMEKNLKVTSPLACFKLLRWSCYLLKWTQFATLSKGGFSRLANAQAVLSQVLMNGSFRQRRTCKQLFIRLFSESVGMYKMYIEEVKDLRITTKDSPAFINLILDFTVTSSSLFSEYKQVFLDLYVKTILSSKDRPSEAASEAFKPLFVDIGHDDFKNVILPSCIKMLKRNPEIVLKSIGHLLLTVRLDLSNYAMEFMPVILPQARHSDEERRNNALNIVGTLSDKSSDPDTLPSMFNAIKAILGGSEGKLSLPYQRIGMLNALEQLSRFPSKQISRLAPSVSSFLLTCYKGDGIEEVKLATLSTLGSWASVSSEAVQPDVVSFITAGLKEKDTLRKGHLKLIRVICRKSDSLTKVTYLLDHLIQLSKTGFSKATQRLDGIYALYAVSRLAAIDAKADGSIVKEKLWTLIAQSEPSLISVQLLSKLTDEDCLTCVDLLQSLLVDHLFRIQEYFSTQSLLQVLIYLVCHPSWAVRKIAYDATKNILSSSGALAEDLLFLFTSWLSLVGERVLILKQSDMDSSGDLQLPFIPSTEVLVKCLFLIAPYAIDHSQRSYARLILCSHHPCISSSGSPAGVWKRLQKRLKQQNISFTDLIFPNIKVICKELLSKDGLFSSNKQEQRAALCSLATLMSISPNDTFVEFEKVYFFLLVRV</sequence>
<evidence type="ECO:0000313" key="5">
    <source>
        <dbReference type="Proteomes" id="UP000324705"/>
    </source>
</evidence>
<dbReference type="Gene3D" id="1.25.10.10">
    <property type="entry name" value="Leucine-rich Repeat Variant"/>
    <property type="match status" value="1"/>
</dbReference>
<keyword evidence="2" id="KW-0677">Repeat</keyword>
<dbReference type="EMBL" id="LT934117">
    <property type="protein sequence ID" value="VAH94950.1"/>
    <property type="molecule type" value="Genomic_DNA"/>
</dbReference>
<name>A0A9R0SGL8_TRITD</name>
<dbReference type="AlphaFoldDB" id="A0A9R0SGL8"/>
<evidence type="ECO:0000256" key="2">
    <source>
        <dbReference type="ARBA" id="ARBA00022737"/>
    </source>
</evidence>
<dbReference type="GO" id="GO:0034198">
    <property type="term" value="P:cellular response to amino acid starvation"/>
    <property type="evidence" value="ECO:0007669"/>
    <property type="project" value="TreeGrafter"/>
</dbReference>
<dbReference type="GO" id="GO:0019887">
    <property type="term" value="F:protein kinase regulator activity"/>
    <property type="evidence" value="ECO:0007669"/>
    <property type="project" value="TreeGrafter"/>
</dbReference>